<reference evidence="10 11" key="2">
    <citation type="submission" date="2018-11" db="EMBL/GenBank/DDBJ databases">
        <authorList>
            <consortium name="Pathogen Informatics"/>
        </authorList>
    </citation>
    <scope>NUCLEOTIDE SEQUENCE [LARGE SCALE GENOMIC DNA]</scope>
</reference>
<protein>
    <recommendedName>
        <fullName evidence="1">phospholipase A2</fullName>
        <ecNumber evidence="1">3.1.1.4</ecNumber>
    </recommendedName>
</protein>
<feature type="active site" description="Proton acceptor" evidence="8">
    <location>
        <position position="768"/>
    </location>
</feature>
<feature type="short sequence motif" description="GXGXXG" evidence="8">
    <location>
        <begin position="606"/>
        <end position="611"/>
    </location>
</feature>
<dbReference type="OrthoDB" id="10021675at2759"/>
<proteinExistence type="predicted"/>
<dbReference type="PANTHER" id="PTHR24139">
    <property type="entry name" value="CALCIUM-INDEPENDENT PHOSPHOLIPASE A2"/>
    <property type="match status" value="1"/>
</dbReference>
<dbReference type="InterPro" id="IPR016035">
    <property type="entry name" value="Acyl_Trfase/lysoPLipase"/>
</dbReference>
<dbReference type="InterPro" id="IPR036770">
    <property type="entry name" value="Ankyrin_rpt-contain_sf"/>
</dbReference>
<keyword evidence="3 8" id="KW-0378">Hydrolase</keyword>
<dbReference type="AlphaFoldDB" id="A0A0M3JW24"/>
<evidence type="ECO:0000256" key="7">
    <source>
        <dbReference type="PROSITE-ProRule" id="PRU00023"/>
    </source>
</evidence>
<evidence type="ECO:0000256" key="4">
    <source>
        <dbReference type="ARBA" id="ARBA00023043"/>
    </source>
</evidence>
<evidence type="ECO:0000259" key="9">
    <source>
        <dbReference type="PROSITE" id="PS51635"/>
    </source>
</evidence>
<evidence type="ECO:0000256" key="1">
    <source>
        <dbReference type="ARBA" id="ARBA00013278"/>
    </source>
</evidence>
<dbReference type="GO" id="GO:2000304">
    <property type="term" value="P:positive regulation of ceramide biosynthetic process"/>
    <property type="evidence" value="ECO:0007669"/>
    <property type="project" value="TreeGrafter"/>
</dbReference>
<evidence type="ECO:0000256" key="2">
    <source>
        <dbReference type="ARBA" id="ARBA00022737"/>
    </source>
</evidence>
<dbReference type="GO" id="GO:0052816">
    <property type="term" value="F:long-chain fatty acyl-CoA hydrolase activity"/>
    <property type="evidence" value="ECO:0007669"/>
    <property type="project" value="TreeGrafter"/>
</dbReference>
<dbReference type="Pfam" id="PF12796">
    <property type="entry name" value="Ank_2"/>
    <property type="match status" value="2"/>
</dbReference>
<evidence type="ECO:0000256" key="5">
    <source>
        <dbReference type="ARBA" id="ARBA00023098"/>
    </source>
</evidence>
<keyword evidence="2" id="KW-0677">Repeat</keyword>
<dbReference type="WBParaSite" id="ASIM_0001246201-mRNA-1">
    <property type="protein sequence ID" value="ASIM_0001246201-mRNA-1"/>
    <property type="gene ID" value="ASIM_0001246201"/>
</dbReference>
<keyword evidence="5 8" id="KW-0443">Lipid metabolism</keyword>
<evidence type="ECO:0000313" key="10">
    <source>
        <dbReference type="EMBL" id="VDK46119.1"/>
    </source>
</evidence>
<feature type="repeat" description="ANK" evidence="7">
    <location>
        <begin position="412"/>
        <end position="441"/>
    </location>
</feature>
<dbReference type="InterPro" id="IPR002641">
    <property type="entry name" value="PNPLA_dom"/>
</dbReference>
<gene>
    <name evidence="10" type="ORF">ASIM_LOCUS11928</name>
</gene>
<dbReference type="Pfam" id="PF01734">
    <property type="entry name" value="Patatin"/>
    <property type="match status" value="1"/>
</dbReference>
<dbReference type="Gene3D" id="3.40.1090.10">
    <property type="entry name" value="Cytosolic phospholipase A2 catalytic domain"/>
    <property type="match status" value="1"/>
</dbReference>
<dbReference type="SUPFAM" id="SSF52151">
    <property type="entry name" value="FabD/lysophospholipase-like"/>
    <property type="match status" value="1"/>
</dbReference>
<accession>A0A0M3JW24</accession>
<comment type="catalytic activity">
    <reaction evidence="6">
        <text>a 1,2-diacyl-sn-glycero-3-phosphocholine + H2O = a 1-acyl-sn-glycero-3-phosphocholine + a fatty acid + H(+)</text>
        <dbReference type="Rhea" id="RHEA:15801"/>
        <dbReference type="ChEBI" id="CHEBI:15377"/>
        <dbReference type="ChEBI" id="CHEBI:15378"/>
        <dbReference type="ChEBI" id="CHEBI:28868"/>
        <dbReference type="ChEBI" id="CHEBI:57643"/>
        <dbReference type="ChEBI" id="CHEBI:58168"/>
        <dbReference type="EC" id="3.1.1.4"/>
    </reaction>
    <physiologicalReaction direction="left-to-right" evidence="6">
        <dbReference type="Rhea" id="RHEA:15802"/>
    </physiologicalReaction>
</comment>
<dbReference type="GO" id="GO:0047499">
    <property type="term" value="F:calcium-independent phospholipase A2 activity"/>
    <property type="evidence" value="ECO:0007669"/>
    <property type="project" value="InterPro"/>
</dbReference>
<dbReference type="SMART" id="SM00248">
    <property type="entry name" value="ANK"/>
    <property type="match status" value="4"/>
</dbReference>
<dbReference type="EC" id="3.1.1.4" evidence="1"/>
<dbReference type="SUPFAM" id="SSF48403">
    <property type="entry name" value="Ankyrin repeat"/>
    <property type="match status" value="1"/>
</dbReference>
<dbReference type="PANTHER" id="PTHR24139:SF34">
    <property type="entry name" value="85_88 KDA CALCIUM-INDEPENDENT PHOSPHOLIPASE A2"/>
    <property type="match status" value="1"/>
</dbReference>
<feature type="active site" description="Nucleophile" evidence="8">
    <location>
        <position position="640"/>
    </location>
</feature>
<organism evidence="12">
    <name type="scientific">Anisakis simplex</name>
    <name type="common">Herring worm</name>
    <dbReference type="NCBI Taxonomy" id="6269"/>
    <lineage>
        <taxon>Eukaryota</taxon>
        <taxon>Metazoa</taxon>
        <taxon>Ecdysozoa</taxon>
        <taxon>Nematoda</taxon>
        <taxon>Chromadorea</taxon>
        <taxon>Rhabditida</taxon>
        <taxon>Spirurina</taxon>
        <taxon>Ascaridomorpha</taxon>
        <taxon>Ascaridoidea</taxon>
        <taxon>Anisakidae</taxon>
        <taxon>Anisakis</taxon>
        <taxon>Anisakis simplex complex</taxon>
    </lineage>
</organism>
<evidence type="ECO:0000313" key="11">
    <source>
        <dbReference type="Proteomes" id="UP000267096"/>
    </source>
</evidence>
<keyword evidence="4 7" id="KW-0040">ANK repeat</keyword>
<feature type="short sequence motif" description="GXSXG" evidence="8">
    <location>
        <begin position="638"/>
        <end position="642"/>
    </location>
</feature>
<feature type="domain" description="PNPLA" evidence="9">
    <location>
        <begin position="602"/>
        <end position="781"/>
    </location>
</feature>
<dbReference type="InterPro" id="IPR047148">
    <property type="entry name" value="PLPL9"/>
</dbReference>
<dbReference type="Proteomes" id="UP000267096">
    <property type="component" value="Unassembled WGS sequence"/>
</dbReference>
<name>A0A0M3JW24_ANISI</name>
<evidence type="ECO:0000256" key="6">
    <source>
        <dbReference type="ARBA" id="ARBA00023422"/>
    </source>
</evidence>
<dbReference type="PROSITE" id="PS50297">
    <property type="entry name" value="ANK_REP_REGION"/>
    <property type="match status" value="2"/>
</dbReference>
<dbReference type="PROSITE" id="PS51635">
    <property type="entry name" value="PNPLA"/>
    <property type="match status" value="1"/>
</dbReference>
<dbReference type="GO" id="GO:0016042">
    <property type="term" value="P:lipid catabolic process"/>
    <property type="evidence" value="ECO:0007669"/>
    <property type="project" value="UniProtKB-UniRule"/>
</dbReference>
<feature type="repeat" description="ANK" evidence="7">
    <location>
        <begin position="264"/>
        <end position="296"/>
    </location>
</feature>
<evidence type="ECO:0000256" key="8">
    <source>
        <dbReference type="PROSITE-ProRule" id="PRU01161"/>
    </source>
</evidence>
<dbReference type="EMBL" id="UYRR01031117">
    <property type="protein sequence ID" value="VDK46119.1"/>
    <property type="molecule type" value="Genomic_DNA"/>
</dbReference>
<dbReference type="Gene3D" id="1.25.40.20">
    <property type="entry name" value="Ankyrin repeat-containing domain"/>
    <property type="match status" value="2"/>
</dbReference>
<sequence length="948" mass="105428">MSNINTNSQSNATSSSTTATESYTTISSYVSPIQISSTIVESNAASSKTSTAISASTREREVSIFFSVLSSLIPESLFDLWSNSGKKDNAEESWVPADPNEIVKFPERKLPNYDRIFPTDNVESAFEVRRGPINGQNAIEQMKCERYGSSRDTLSAQDDVLCHLLFVFIDGTAHKNYLTMYRSENADDVLELCQRCRDCCILFRYIDKQKEDAVEFVHKLLDSFRQHMLWRSEHIAALIGLNNIFCDVDEKTRNRMLTTKCQPEGLYPLMIAIQNNQIDLISTLIGNGASLSLCDINGNNCVHFAAQSSQAILQLLWEKAHSSFERLMNVVNNDGYTPLLLAIKSGNARCVSTLLGYAPLIALLELKGAQLDLNARNNAGQTPLHVYVHKDDIQLVFAIAAYDVDLDLLDNEGHSALAIAVSRLNVEMVRGLLVLGANPNAGIGEKPRHIAARFSRSNREACEILRSLIMCGAKRCSLEMSGCTVACADYSTLLAVDGEKADSAERTHLTDMRRARSFDSPQEASPGPIVSRTKDSVDLKDKQSMNAYGFDLDPDINRNRRKQVYRRLPLLYSQNRSLQRVYSYLHNLNKKKEINRFMISTLALDGGGVRGLATIQLLLALQKRLEAPLFNYFDWVAGTSTGSLISAALASGYDLRQCLQLYLRVKDCVFSGSRPYDASVFEMLLKKTFGNDQTLGDLKYPKLIIPTVCVETFPVQLELMRNYELPLSEEENNDLGYACPSDMKIWRALRRSSAAPTYFPSSENKYVDGGIASNNPTLELLSEVHFWNSVLQYKKEGKKKLRLGCVLSVGSGVNPVKALDAQSLEFGGSLVSSVMAIKSLGIVIIDQATLAEGAPVVRARSWCHSIDVPYFRLNAPLSGDIPLDCTDDSSLCGMMWDCVEFAYKNRDRFDDIANLLKAIGETSKRAEIHQAVPIKRTYKTFTSASKED</sequence>
<feature type="short sequence motif" description="DGA/G" evidence="8">
    <location>
        <begin position="768"/>
        <end position="770"/>
    </location>
</feature>
<evidence type="ECO:0000313" key="12">
    <source>
        <dbReference type="WBParaSite" id="ASIM_0001246201-mRNA-1"/>
    </source>
</evidence>
<evidence type="ECO:0000256" key="3">
    <source>
        <dbReference type="ARBA" id="ARBA00022801"/>
    </source>
</evidence>
<keyword evidence="8" id="KW-0442">Lipid degradation</keyword>
<dbReference type="InterPro" id="IPR002110">
    <property type="entry name" value="Ankyrin_rpt"/>
</dbReference>
<reference evidence="12" key="1">
    <citation type="submission" date="2017-02" db="UniProtKB">
        <authorList>
            <consortium name="WormBaseParasite"/>
        </authorList>
    </citation>
    <scope>IDENTIFICATION</scope>
</reference>
<feature type="repeat" description="ANK" evidence="7">
    <location>
        <begin position="379"/>
        <end position="411"/>
    </location>
</feature>
<dbReference type="GO" id="GO:0005739">
    <property type="term" value="C:mitochondrion"/>
    <property type="evidence" value="ECO:0007669"/>
    <property type="project" value="TreeGrafter"/>
</dbReference>
<dbReference type="PROSITE" id="PS50088">
    <property type="entry name" value="ANK_REPEAT"/>
    <property type="match status" value="3"/>
</dbReference>
<keyword evidence="11" id="KW-1185">Reference proteome</keyword>